<organism evidence="2 3">
    <name type="scientific">Chitinophaga niastensis</name>
    <dbReference type="NCBI Taxonomy" id="536980"/>
    <lineage>
        <taxon>Bacteria</taxon>
        <taxon>Pseudomonadati</taxon>
        <taxon>Bacteroidota</taxon>
        <taxon>Chitinophagia</taxon>
        <taxon>Chitinophagales</taxon>
        <taxon>Chitinophagaceae</taxon>
        <taxon>Chitinophaga</taxon>
    </lineage>
</organism>
<keyword evidence="3" id="KW-1185">Reference proteome</keyword>
<protein>
    <submittedName>
        <fullName evidence="2">TfoX-like protein</fullName>
    </submittedName>
</protein>
<dbReference type="RefSeq" id="WP_106529879.1">
    <property type="nucleotide sequence ID" value="NZ_PYAW01000004.1"/>
</dbReference>
<dbReference type="Proteomes" id="UP000240971">
    <property type="component" value="Unassembled WGS sequence"/>
</dbReference>
<comment type="caution">
    <text evidence="2">The sequence shown here is derived from an EMBL/GenBank/DDBJ whole genome shotgun (WGS) entry which is preliminary data.</text>
</comment>
<accession>A0A2P8HH77</accession>
<dbReference type="InterPro" id="IPR007076">
    <property type="entry name" value="TfoX_N"/>
</dbReference>
<evidence type="ECO:0000259" key="1">
    <source>
        <dbReference type="Pfam" id="PF04993"/>
    </source>
</evidence>
<name>A0A2P8HH77_CHINA</name>
<feature type="domain" description="TfoX N-terminal" evidence="1">
    <location>
        <begin position="14"/>
        <end position="102"/>
    </location>
</feature>
<proteinExistence type="predicted"/>
<sequence>MAYNESLANKIRQALAHLPKVEEKKMFGGTAFMVDSKMCLTAGADRMMCRIDPNIHEEAVSRKGCRTVIMKGKEYKGYVYVNEDSLQTKADFNYWVTLALDFNKKAKTSGKK</sequence>
<evidence type="ECO:0000313" key="2">
    <source>
        <dbReference type="EMBL" id="PSL45556.1"/>
    </source>
</evidence>
<dbReference type="AlphaFoldDB" id="A0A2P8HH77"/>
<evidence type="ECO:0000313" key="3">
    <source>
        <dbReference type="Proteomes" id="UP000240971"/>
    </source>
</evidence>
<dbReference type="SUPFAM" id="SSF159894">
    <property type="entry name" value="YgaC/TfoX-N like"/>
    <property type="match status" value="1"/>
</dbReference>
<reference evidence="2 3" key="1">
    <citation type="submission" date="2018-03" db="EMBL/GenBank/DDBJ databases">
        <title>Genomic Encyclopedia of Archaeal and Bacterial Type Strains, Phase II (KMG-II): from individual species to whole genera.</title>
        <authorList>
            <person name="Goeker M."/>
        </authorList>
    </citation>
    <scope>NUCLEOTIDE SEQUENCE [LARGE SCALE GENOMIC DNA]</scope>
    <source>
        <strain evidence="2 3">DSM 24859</strain>
    </source>
</reference>
<dbReference type="EMBL" id="PYAW01000004">
    <property type="protein sequence ID" value="PSL45556.1"/>
    <property type="molecule type" value="Genomic_DNA"/>
</dbReference>
<dbReference type="Pfam" id="PF04993">
    <property type="entry name" value="TfoX_N"/>
    <property type="match status" value="1"/>
</dbReference>
<dbReference type="Gene3D" id="3.30.1460.30">
    <property type="entry name" value="YgaC/TfoX-N like chaperone"/>
    <property type="match status" value="1"/>
</dbReference>
<dbReference type="OrthoDB" id="214902at2"/>
<gene>
    <name evidence="2" type="ORF">CLV51_104262</name>
</gene>